<dbReference type="Proteomes" id="UP000683360">
    <property type="component" value="Unassembled WGS sequence"/>
</dbReference>
<dbReference type="OrthoDB" id="6111240at2759"/>
<protein>
    <submittedName>
        <fullName evidence="1">Uncharacterized protein</fullName>
    </submittedName>
</protein>
<dbReference type="Gene3D" id="2.60.40.10">
    <property type="entry name" value="Immunoglobulins"/>
    <property type="match status" value="1"/>
</dbReference>
<dbReference type="AlphaFoldDB" id="A0A8S3RBC9"/>
<gene>
    <name evidence="1" type="ORF">MEDL_18564</name>
</gene>
<accession>A0A8S3RBC9</accession>
<reference evidence="1" key="1">
    <citation type="submission" date="2021-03" db="EMBL/GenBank/DDBJ databases">
        <authorList>
            <person name="Bekaert M."/>
        </authorList>
    </citation>
    <scope>NUCLEOTIDE SEQUENCE</scope>
</reference>
<name>A0A8S3RBC9_MYTED</name>
<organism evidence="1 2">
    <name type="scientific">Mytilus edulis</name>
    <name type="common">Blue mussel</name>
    <dbReference type="NCBI Taxonomy" id="6550"/>
    <lineage>
        <taxon>Eukaryota</taxon>
        <taxon>Metazoa</taxon>
        <taxon>Spiralia</taxon>
        <taxon>Lophotrochozoa</taxon>
        <taxon>Mollusca</taxon>
        <taxon>Bivalvia</taxon>
        <taxon>Autobranchia</taxon>
        <taxon>Pteriomorphia</taxon>
        <taxon>Mytilida</taxon>
        <taxon>Mytiloidea</taxon>
        <taxon>Mytilidae</taxon>
        <taxon>Mytilinae</taxon>
        <taxon>Mytilus</taxon>
    </lineage>
</organism>
<proteinExistence type="predicted"/>
<comment type="caution">
    <text evidence="1">The sequence shown here is derived from an EMBL/GenBank/DDBJ whole genome shotgun (WGS) entry which is preliminary data.</text>
</comment>
<sequence length="184" mass="21045">MTLSLLQLRFVDDSIKLIDCISWTLLNKPGQFGHNVSLKCHLTSDVQCCDSFARKWSSRKTFDLIILNGVSSNKTKYKEIVEHEYNTSTLIITDFSEKDVNIPYECTYGFDTFSKVLELTPTNFEYHPREHIPIEIDVNENHLAVSNITFKTIYPPPDCSALEGQNSQTVISETASLDIFELNR</sequence>
<dbReference type="EMBL" id="CAJPWZ010000937">
    <property type="protein sequence ID" value="CAG2204100.1"/>
    <property type="molecule type" value="Genomic_DNA"/>
</dbReference>
<dbReference type="InterPro" id="IPR013783">
    <property type="entry name" value="Ig-like_fold"/>
</dbReference>
<evidence type="ECO:0000313" key="2">
    <source>
        <dbReference type="Proteomes" id="UP000683360"/>
    </source>
</evidence>
<evidence type="ECO:0000313" key="1">
    <source>
        <dbReference type="EMBL" id="CAG2204100.1"/>
    </source>
</evidence>
<keyword evidence="2" id="KW-1185">Reference proteome</keyword>